<dbReference type="Proteomes" id="UP000807769">
    <property type="component" value="Unassembled WGS sequence"/>
</dbReference>
<dbReference type="OrthoDB" id="3350812at2759"/>
<dbReference type="EMBL" id="JABBWG010000007">
    <property type="protein sequence ID" value="KAG1821107.1"/>
    <property type="molecule type" value="Genomic_DNA"/>
</dbReference>
<reference evidence="1" key="1">
    <citation type="journal article" date="2020" name="New Phytol.">
        <title>Comparative genomics reveals dynamic genome evolution in host specialist ectomycorrhizal fungi.</title>
        <authorList>
            <person name="Lofgren L.A."/>
            <person name="Nguyen N.H."/>
            <person name="Vilgalys R."/>
            <person name="Ruytinx J."/>
            <person name="Liao H.L."/>
            <person name="Branco S."/>
            <person name="Kuo A."/>
            <person name="LaButti K."/>
            <person name="Lipzen A."/>
            <person name="Andreopoulos W."/>
            <person name="Pangilinan J."/>
            <person name="Riley R."/>
            <person name="Hundley H."/>
            <person name="Na H."/>
            <person name="Barry K."/>
            <person name="Grigoriev I.V."/>
            <person name="Stajich J.E."/>
            <person name="Kennedy P.G."/>
        </authorList>
    </citation>
    <scope>NUCLEOTIDE SEQUENCE</scope>
    <source>
        <strain evidence="1">MN1</strain>
    </source>
</reference>
<comment type="caution">
    <text evidence="1">The sequence shown here is derived from an EMBL/GenBank/DDBJ whole genome shotgun (WGS) entry which is preliminary data.</text>
</comment>
<dbReference type="AlphaFoldDB" id="A0A9P7EGG4"/>
<evidence type="ECO:0000313" key="2">
    <source>
        <dbReference type="Proteomes" id="UP000807769"/>
    </source>
</evidence>
<proteinExistence type="predicted"/>
<accession>A0A9P7EGG4</accession>
<dbReference type="RefSeq" id="XP_041196174.1">
    <property type="nucleotide sequence ID" value="XM_041334976.1"/>
</dbReference>
<sequence length="64" mass="6916">MLDSNAFDQVDGNSGLPISYGDVTTLQVAIHGTLATQMHRELYNTAHHTEETSTGNVSLPLVFV</sequence>
<protein>
    <submittedName>
        <fullName evidence="1">Uncharacterized protein</fullName>
    </submittedName>
</protein>
<evidence type="ECO:0000313" key="1">
    <source>
        <dbReference type="EMBL" id="KAG1821107.1"/>
    </source>
</evidence>
<dbReference type="GeneID" id="64628993"/>
<name>A0A9P7EGG4_9AGAM</name>
<keyword evidence="2" id="KW-1185">Reference proteome</keyword>
<organism evidence="1 2">
    <name type="scientific">Suillus subaureus</name>
    <dbReference type="NCBI Taxonomy" id="48587"/>
    <lineage>
        <taxon>Eukaryota</taxon>
        <taxon>Fungi</taxon>
        <taxon>Dikarya</taxon>
        <taxon>Basidiomycota</taxon>
        <taxon>Agaricomycotina</taxon>
        <taxon>Agaricomycetes</taxon>
        <taxon>Agaricomycetidae</taxon>
        <taxon>Boletales</taxon>
        <taxon>Suillineae</taxon>
        <taxon>Suillaceae</taxon>
        <taxon>Suillus</taxon>
    </lineage>
</organism>
<gene>
    <name evidence="1" type="ORF">BJ212DRAFT_1337486</name>
</gene>